<dbReference type="SUPFAM" id="SSF57850">
    <property type="entry name" value="RING/U-box"/>
    <property type="match status" value="2"/>
</dbReference>
<keyword evidence="7" id="KW-0863">Zinc-finger</keyword>
<dbReference type="Pfam" id="PF01485">
    <property type="entry name" value="IBR"/>
    <property type="match status" value="1"/>
</dbReference>
<keyword evidence="6" id="KW-0677">Repeat</keyword>
<dbReference type="EC" id="2.3.2.31" evidence="3"/>
<evidence type="ECO:0000256" key="6">
    <source>
        <dbReference type="ARBA" id="ARBA00022737"/>
    </source>
</evidence>
<dbReference type="PROSITE" id="PS51873">
    <property type="entry name" value="TRIAD"/>
    <property type="match status" value="1"/>
</dbReference>
<dbReference type="EMBL" id="CAWYQH010000102">
    <property type="protein sequence ID" value="CAK8686454.1"/>
    <property type="molecule type" value="Genomic_DNA"/>
</dbReference>
<keyword evidence="12" id="KW-1185">Reference proteome</keyword>
<dbReference type="Proteomes" id="UP001642483">
    <property type="component" value="Unassembled WGS sequence"/>
</dbReference>
<sequence>MADITYCPLLHCQAPVILEQNSKIAQCPACSYAFCPFCRLSYHGVTHCKVASGEIVKLCKDYKEADRKTQKYMEKKYGEKVLKKAIEDGETQKWMEKNAKSCPGCSSSIEKRDGCNKMTCYKCRAYFCWLCMRLLSSSNPYSHFNDPSAPCFNKLFQGVDAGNDSDDEENEFLVYFI</sequence>
<evidence type="ECO:0000256" key="4">
    <source>
        <dbReference type="ARBA" id="ARBA00022679"/>
    </source>
</evidence>
<reference evidence="11 12" key="1">
    <citation type="submission" date="2024-02" db="EMBL/GenBank/DDBJ databases">
        <authorList>
            <person name="Daric V."/>
            <person name="Darras S."/>
        </authorList>
    </citation>
    <scope>NUCLEOTIDE SEQUENCE [LARGE SCALE GENOMIC DNA]</scope>
</reference>
<keyword evidence="4" id="KW-0808">Transferase</keyword>
<protein>
    <recommendedName>
        <fullName evidence="3">RBR-type E3 ubiquitin transferase</fullName>
        <ecNumber evidence="3">2.3.2.31</ecNumber>
    </recommendedName>
</protein>
<gene>
    <name evidence="11" type="ORF">CVLEPA_LOCUS18384</name>
</gene>
<keyword evidence="9" id="KW-0862">Zinc</keyword>
<comment type="catalytic activity">
    <reaction evidence="1">
        <text>[E2 ubiquitin-conjugating enzyme]-S-ubiquitinyl-L-cysteine + [acceptor protein]-L-lysine = [E2 ubiquitin-conjugating enzyme]-L-cysteine + [acceptor protein]-N(6)-ubiquitinyl-L-lysine.</text>
        <dbReference type="EC" id="2.3.2.31"/>
    </reaction>
</comment>
<comment type="pathway">
    <text evidence="2">Protein modification; protein ubiquitination.</text>
</comment>
<keyword evidence="5" id="KW-0479">Metal-binding</keyword>
<evidence type="ECO:0000256" key="9">
    <source>
        <dbReference type="ARBA" id="ARBA00022833"/>
    </source>
</evidence>
<evidence type="ECO:0000256" key="1">
    <source>
        <dbReference type="ARBA" id="ARBA00001798"/>
    </source>
</evidence>
<evidence type="ECO:0000313" key="11">
    <source>
        <dbReference type="EMBL" id="CAK8686454.1"/>
    </source>
</evidence>
<dbReference type="PROSITE" id="PS00028">
    <property type="entry name" value="ZINC_FINGER_C2H2_1"/>
    <property type="match status" value="1"/>
</dbReference>
<dbReference type="Gene3D" id="1.20.120.1750">
    <property type="match status" value="1"/>
</dbReference>
<evidence type="ECO:0000313" key="12">
    <source>
        <dbReference type="Proteomes" id="UP001642483"/>
    </source>
</evidence>
<dbReference type="InterPro" id="IPR031127">
    <property type="entry name" value="E3_UB_ligase_RBR"/>
</dbReference>
<evidence type="ECO:0000256" key="3">
    <source>
        <dbReference type="ARBA" id="ARBA00012251"/>
    </source>
</evidence>
<evidence type="ECO:0000256" key="2">
    <source>
        <dbReference type="ARBA" id="ARBA00004906"/>
    </source>
</evidence>
<dbReference type="InterPro" id="IPR047548">
    <property type="entry name" value="Rcat_RBR_RNF14"/>
</dbReference>
<evidence type="ECO:0000256" key="7">
    <source>
        <dbReference type="ARBA" id="ARBA00022771"/>
    </source>
</evidence>
<dbReference type="SMART" id="SM00647">
    <property type="entry name" value="IBR"/>
    <property type="match status" value="2"/>
</dbReference>
<evidence type="ECO:0000256" key="5">
    <source>
        <dbReference type="ARBA" id="ARBA00022723"/>
    </source>
</evidence>
<keyword evidence="8" id="KW-0833">Ubl conjugation pathway</keyword>
<dbReference type="CDD" id="cd20341">
    <property type="entry name" value="BRcat_RBR_RNF14"/>
    <property type="match status" value="1"/>
</dbReference>
<evidence type="ECO:0000259" key="10">
    <source>
        <dbReference type="PROSITE" id="PS51873"/>
    </source>
</evidence>
<name>A0ABP0G3N9_CLALP</name>
<dbReference type="InterPro" id="IPR002867">
    <property type="entry name" value="IBR_dom"/>
</dbReference>
<dbReference type="PANTHER" id="PTHR11685">
    <property type="entry name" value="RBR FAMILY RING FINGER AND IBR DOMAIN-CONTAINING"/>
    <property type="match status" value="1"/>
</dbReference>
<accession>A0ABP0G3N9</accession>
<dbReference type="Pfam" id="PF22191">
    <property type="entry name" value="IBR_1"/>
    <property type="match status" value="1"/>
</dbReference>
<organism evidence="11 12">
    <name type="scientific">Clavelina lepadiformis</name>
    <name type="common">Light-bulb sea squirt</name>
    <name type="synonym">Ascidia lepadiformis</name>
    <dbReference type="NCBI Taxonomy" id="159417"/>
    <lineage>
        <taxon>Eukaryota</taxon>
        <taxon>Metazoa</taxon>
        <taxon>Chordata</taxon>
        <taxon>Tunicata</taxon>
        <taxon>Ascidiacea</taxon>
        <taxon>Aplousobranchia</taxon>
        <taxon>Clavelinidae</taxon>
        <taxon>Clavelina</taxon>
    </lineage>
</organism>
<dbReference type="InterPro" id="IPR013087">
    <property type="entry name" value="Znf_C2H2_type"/>
</dbReference>
<dbReference type="CDD" id="cd20354">
    <property type="entry name" value="Rcat_RBR_RNF14"/>
    <property type="match status" value="1"/>
</dbReference>
<feature type="domain" description="RING-type" evidence="10">
    <location>
        <begin position="1"/>
        <end position="155"/>
    </location>
</feature>
<evidence type="ECO:0000256" key="8">
    <source>
        <dbReference type="ARBA" id="ARBA00022786"/>
    </source>
</evidence>
<proteinExistence type="predicted"/>
<comment type="caution">
    <text evidence="11">The sequence shown here is derived from an EMBL/GenBank/DDBJ whole genome shotgun (WGS) entry which is preliminary data.</text>
</comment>
<dbReference type="InterPro" id="IPR044066">
    <property type="entry name" value="TRIAD_supradom"/>
</dbReference>